<keyword evidence="6 7" id="KW-0482">Metalloprotease</keyword>
<dbReference type="GO" id="GO:0006508">
    <property type="term" value="P:proteolysis"/>
    <property type="evidence" value="ECO:0007669"/>
    <property type="project" value="UniProtKB-KW"/>
</dbReference>
<evidence type="ECO:0000256" key="1">
    <source>
        <dbReference type="ARBA" id="ARBA00006040"/>
    </source>
</evidence>
<evidence type="ECO:0000256" key="5">
    <source>
        <dbReference type="ARBA" id="ARBA00022833"/>
    </source>
</evidence>
<dbReference type="STRING" id="1157616.A0A1Z5TLC9"/>
<keyword evidence="5 7" id="KW-0862">Zinc</keyword>
<dbReference type="GO" id="GO:0046872">
    <property type="term" value="F:metal ion binding"/>
    <property type="evidence" value="ECO:0007669"/>
    <property type="project" value="UniProtKB-UniRule"/>
</dbReference>
<evidence type="ECO:0000256" key="7">
    <source>
        <dbReference type="RuleBase" id="RU003435"/>
    </source>
</evidence>
<dbReference type="Pfam" id="PF01432">
    <property type="entry name" value="Peptidase_M3"/>
    <property type="match status" value="1"/>
</dbReference>
<dbReference type="Gene3D" id="1.20.1050.40">
    <property type="entry name" value="Endopeptidase. Chain P, domain 1"/>
    <property type="match status" value="1"/>
</dbReference>
<sequence>MSKRGHLIPPAPPTLFALNAQSVLATTATILAKAAKLQDDLVERYTPDTASYNNVVLPLGHDENARLHFCQQVEFLASTSPDDSLRAACREASKRFAHFETSTTQRADLCMLVAAINGKKEILTTEGKRYLESVLSRFEDRRARLSVDDSCSLERIEKELSQLKQEYLQTCRQESGIRLAQDELEGVNSELLCENDRSEDGSRLRLPFQGMRWWKALSTARRSETRRKIYTVRALAAESNVSLLERAIVLRTHKAQLLGYENYVQMTMRHNLIKSPATVQNLLSDLEKQLSPLKNHLTKRWRDLKSKDLLDCGEEDDGRLYEWDRHFYTQKMMEESYDIDADEISQYFEMSGTVQRTLKIFEDVFGITSAEIDDHDVGYLTNGQGRRALTWHPDVLIFAVWNAPLGDVDEQPFLGYLYMDLFCRPGKRPGFCDLPINPGFTDQDGNRVYPSTCLLCDFDKPTEDRHRFLQHQEVVVLFHELGHGIHDLVAKTEFARFHGASTAEDFNEAPSQMLEHWCWHPEILKSLGRLHNANDEFDQKQELTANEKERSMPDHLIERLLDSRKLRDAVKILGMLAVSRFQFAVGSARSIQEASEMDSTELFHFMMNQTLGMDRPGVFCPAQACTPEHFTVEGLYKYLITQIYASDIFSTVFEKNPMDANAGLRYRRTILENGSSRDEMQMLVDLLGRPPNLKLLIAHLEPNGNTIDQEASSV</sequence>
<comment type="similarity">
    <text evidence="1 7">Belongs to the peptidase M3 family.</text>
</comment>
<gene>
    <name evidence="9" type="ORF">BTJ68_02621</name>
</gene>
<dbReference type="FunFam" id="3.40.390.10:FF:000074">
    <property type="entry name" value="Metalloprotease"/>
    <property type="match status" value="1"/>
</dbReference>
<keyword evidence="3 7" id="KW-0479">Metal-binding</keyword>
<dbReference type="InterPro" id="IPR001567">
    <property type="entry name" value="Pept_M3A_M3B_dom"/>
</dbReference>
<evidence type="ECO:0000256" key="6">
    <source>
        <dbReference type="ARBA" id="ARBA00023049"/>
    </source>
</evidence>
<keyword evidence="4 7" id="KW-0378">Hydrolase</keyword>
<dbReference type="CDD" id="cd06455">
    <property type="entry name" value="M3A_TOP"/>
    <property type="match status" value="1"/>
</dbReference>
<dbReference type="Proteomes" id="UP000194280">
    <property type="component" value="Unassembled WGS sequence"/>
</dbReference>
<keyword evidence="2 7" id="KW-0645">Protease</keyword>
<evidence type="ECO:0000313" key="9">
    <source>
        <dbReference type="EMBL" id="OTA36798.1"/>
    </source>
</evidence>
<dbReference type="GO" id="GO:0005758">
    <property type="term" value="C:mitochondrial intermembrane space"/>
    <property type="evidence" value="ECO:0007669"/>
    <property type="project" value="TreeGrafter"/>
</dbReference>
<dbReference type="SUPFAM" id="SSF55486">
    <property type="entry name" value="Metalloproteases ('zincins'), catalytic domain"/>
    <property type="match status" value="1"/>
</dbReference>
<dbReference type="Gene3D" id="1.10.1370.10">
    <property type="entry name" value="Neurolysin, domain 3"/>
    <property type="match status" value="1"/>
</dbReference>
<dbReference type="Gene3D" id="3.40.390.10">
    <property type="entry name" value="Collagenase (Catalytic Domain)"/>
    <property type="match status" value="1"/>
</dbReference>
<organism evidence="9 10">
    <name type="scientific">Hortaea werneckii EXF-2000</name>
    <dbReference type="NCBI Taxonomy" id="1157616"/>
    <lineage>
        <taxon>Eukaryota</taxon>
        <taxon>Fungi</taxon>
        <taxon>Dikarya</taxon>
        <taxon>Ascomycota</taxon>
        <taxon>Pezizomycotina</taxon>
        <taxon>Dothideomycetes</taxon>
        <taxon>Dothideomycetidae</taxon>
        <taxon>Mycosphaerellales</taxon>
        <taxon>Teratosphaeriaceae</taxon>
        <taxon>Hortaea</taxon>
    </lineage>
</organism>
<evidence type="ECO:0000313" key="10">
    <source>
        <dbReference type="Proteomes" id="UP000194280"/>
    </source>
</evidence>
<comment type="cofactor">
    <cofactor evidence="7">
        <name>Zn(2+)</name>
        <dbReference type="ChEBI" id="CHEBI:29105"/>
    </cofactor>
    <text evidence="7">Binds 1 zinc ion.</text>
</comment>
<dbReference type="InterPro" id="IPR024079">
    <property type="entry name" value="MetalloPept_cat_dom_sf"/>
</dbReference>
<dbReference type="InterPro" id="IPR024077">
    <property type="entry name" value="Neurolysin/TOP_dom2"/>
</dbReference>
<comment type="caution">
    <text evidence="9">The sequence shown here is derived from an EMBL/GenBank/DDBJ whole genome shotgun (WGS) entry which is preliminary data.</text>
</comment>
<dbReference type="AlphaFoldDB" id="A0A1Z5TLC9"/>
<dbReference type="InterPro" id="IPR045090">
    <property type="entry name" value="Pept_M3A_M3B"/>
</dbReference>
<reference evidence="9 10" key="1">
    <citation type="submission" date="2017-01" db="EMBL/GenBank/DDBJ databases">
        <title>The recent genome duplication of the halophilic yeast Hortaea werneckii: insights from long-read sequencing.</title>
        <authorList>
            <person name="Sinha S."/>
            <person name="Flibotte S."/>
            <person name="Neira M."/>
            <person name="Lenassi M."/>
            <person name="Gostincar C."/>
            <person name="Stajich J.E."/>
            <person name="Nislow C.E."/>
        </authorList>
    </citation>
    <scope>NUCLEOTIDE SEQUENCE [LARGE SCALE GENOMIC DNA]</scope>
    <source>
        <strain evidence="9 10">EXF-2000</strain>
    </source>
</reference>
<proteinExistence type="inferred from homology"/>
<dbReference type="VEuPathDB" id="FungiDB:BTJ68_02621"/>
<keyword evidence="10" id="KW-1185">Reference proteome</keyword>
<dbReference type="OrthoDB" id="534666at2759"/>
<dbReference type="InParanoid" id="A0A1Z5TLC9"/>
<evidence type="ECO:0000256" key="4">
    <source>
        <dbReference type="ARBA" id="ARBA00022801"/>
    </source>
</evidence>
<dbReference type="InterPro" id="IPR024080">
    <property type="entry name" value="Neurolysin/TOP_N"/>
</dbReference>
<dbReference type="PANTHER" id="PTHR11804:SF84">
    <property type="entry name" value="SACCHAROLYSIN"/>
    <property type="match status" value="1"/>
</dbReference>
<feature type="domain" description="Peptidase M3A/M3B catalytic" evidence="8">
    <location>
        <begin position="219"/>
        <end position="700"/>
    </location>
</feature>
<dbReference type="PANTHER" id="PTHR11804">
    <property type="entry name" value="PROTEASE M3 THIMET OLIGOPEPTIDASE-RELATED"/>
    <property type="match status" value="1"/>
</dbReference>
<dbReference type="GO" id="GO:0004222">
    <property type="term" value="F:metalloendopeptidase activity"/>
    <property type="evidence" value="ECO:0007669"/>
    <property type="project" value="InterPro"/>
</dbReference>
<evidence type="ECO:0000256" key="2">
    <source>
        <dbReference type="ARBA" id="ARBA00022670"/>
    </source>
</evidence>
<dbReference type="GO" id="GO:0006518">
    <property type="term" value="P:peptide metabolic process"/>
    <property type="evidence" value="ECO:0007669"/>
    <property type="project" value="TreeGrafter"/>
</dbReference>
<protein>
    <recommendedName>
        <fullName evidence="8">Peptidase M3A/M3B catalytic domain-containing protein</fullName>
    </recommendedName>
</protein>
<accession>A0A1Z5TLC9</accession>
<name>A0A1Z5TLC9_HORWE</name>
<dbReference type="EMBL" id="MUNK01000027">
    <property type="protein sequence ID" value="OTA36798.1"/>
    <property type="molecule type" value="Genomic_DNA"/>
</dbReference>
<evidence type="ECO:0000256" key="3">
    <source>
        <dbReference type="ARBA" id="ARBA00022723"/>
    </source>
</evidence>
<evidence type="ECO:0000259" key="8">
    <source>
        <dbReference type="Pfam" id="PF01432"/>
    </source>
</evidence>